<dbReference type="Proteomes" id="UP000092498">
    <property type="component" value="Chromosome"/>
</dbReference>
<evidence type="ECO:0000313" key="3">
    <source>
        <dbReference type="Proteomes" id="UP000092498"/>
    </source>
</evidence>
<dbReference type="STRING" id="1759059.ATE48_03840"/>
<evidence type="ECO:0000313" key="2">
    <source>
        <dbReference type="EMBL" id="ANP45110.1"/>
    </source>
</evidence>
<dbReference type="KEGG" id="cbot:ATE48_03840"/>
<dbReference type="AlphaFoldDB" id="A0A1B1AEX1"/>
<dbReference type="PRINTS" id="PR00988">
    <property type="entry name" value="URIDINKINASE"/>
</dbReference>
<dbReference type="InterPro" id="IPR027417">
    <property type="entry name" value="P-loop_NTPase"/>
</dbReference>
<dbReference type="Gene3D" id="3.40.50.300">
    <property type="entry name" value="P-loop containing nucleotide triphosphate hydrolases"/>
    <property type="match status" value="1"/>
</dbReference>
<dbReference type="PANTHER" id="PTHR10285">
    <property type="entry name" value="URIDINE KINASE"/>
    <property type="match status" value="1"/>
</dbReference>
<sequence>MTKLIAITGGSGAGKTTVARALAKRLGAGAVVIAEDDYYLCSSKVADFDPATYNFDTPAAKEHGLLREHLALAKSGAAFDKPVYDLVTHTRMPKLERIVHADYVIVEGLHLLTTPDLGDIFDVKVFMHADEALRLGRRMIRDVESRGRTPHSVMAQFFNHVRAMHDAHVEPQRARADIVIVCPFEAGPDHADASAAQIAEHLT</sequence>
<dbReference type="EMBL" id="CP013244">
    <property type="protein sequence ID" value="ANP45110.1"/>
    <property type="molecule type" value="Genomic_DNA"/>
</dbReference>
<dbReference type="InterPro" id="IPR006083">
    <property type="entry name" value="PRK/URK"/>
</dbReference>
<dbReference type="GO" id="GO:0016301">
    <property type="term" value="F:kinase activity"/>
    <property type="evidence" value="ECO:0007669"/>
    <property type="project" value="InterPro"/>
</dbReference>
<feature type="domain" description="Phosphoribulokinase/uridine kinase" evidence="1">
    <location>
        <begin position="4"/>
        <end position="180"/>
    </location>
</feature>
<dbReference type="GO" id="GO:0005524">
    <property type="term" value="F:ATP binding"/>
    <property type="evidence" value="ECO:0007669"/>
    <property type="project" value="InterPro"/>
</dbReference>
<dbReference type="FunCoup" id="A0A1B1AEX1">
    <property type="interactions" value="393"/>
</dbReference>
<evidence type="ECO:0000259" key="1">
    <source>
        <dbReference type="Pfam" id="PF00485"/>
    </source>
</evidence>
<dbReference type="InParanoid" id="A0A1B1AEX1"/>
<reference evidence="2 3" key="1">
    <citation type="submission" date="2015-11" db="EMBL/GenBank/DDBJ databases">
        <title>Whole-Genome Sequence of Candidatus Oderbacter manganicum from the National Park Lower Oder Valley, Germany.</title>
        <authorList>
            <person name="Braun B."/>
            <person name="Liere K."/>
            <person name="Szewzyk U."/>
        </authorList>
    </citation>
    <scope>NUCLEOTIDE SEQUENCE [LARGE SCALE GENOMIC DNA]</scope>
    <source>
        <strain evidence="2 3">OTSz_A_272</strain>
    </source>
</reference>
<dbReference type="OrthoDB" id="9777642at2"/>
<name>A0A1B1AEX1_9PROT</name>
<organism evidence="2 3">
    <name type="scientific">Candidatus Viadribacter manganicus</name>
    <dbReference type="NCBI Taxonomy" id="1759059"/>
    <lineage>
        <taxon>Bacteria</taxon>
        <taxon>Pseudomonadati</taxon>
        <taxon>Pseudomonadota</taxon>
        <taxon>Alphaproteobacteria</taxon>
        <taxon>Hyphomonadales</taxon>
        <taxon>Hyphomonadaceae</taxon>
        <taxon>Candidatus Viadribacter</taxon>
    </lineage>
</organism>
<gene>
    <name evidence="2" type="ORF">ATE48_03840</name>
</gene>
<keyword evidence="3" id="KW-1185">Reference proteome</keyword>
<dbReference type="RefSeq" id="WP_066767980.1">
    <property type="nucleotide sequence ID" value="NZ_CP013244.1"/>
</dbReference>
<dbReference type="Pfam" id="PF00485">
    <property type="entry name" value="PRK"/>
    <property type="match status" value="1"/>
</dbReference>
<proteinExistence type="predicted"/>
<protein>
    <recommendedName>
        <fullName evidence="1">Phosphoribulokinase/uridine kinase domain-containing protein</fullName>
    </recommendedName>
</protein>
<accession>A0A1B1AEX1</accession>
<dbReference type="SUPFAM" id="SSF52540">
    <property type="entry name" value="P-loop containing nucleoside triphosphate hydrolases"/>
    <property type="match status" value="1"/>
</dbReference>